<dbReference type="AlphaFoldDB" id="A0AAD4R8J8"/>
<organism evidence="1 2">
    <name type="scientific">Ditylenchus destructor</name>
    <dbReference type="NCBI Taxonomy" id="166010"/>
    <lineage>
        <taxon>Eukaryota</taxon>
        <taxon>Metazoa</taxon>
        <taxon>Ecdysozoa</taxon>
        <taxon>Nematoda</taxon>
        <taxon>Chromadorea</taxon>
        <taxon>Rhabditida</taxon>
        <taxon>Tylenchina</taxon>
        <taxon>Tylenchomorpha</taxon>
        <taxon>Sphaerularioidea</taxon>
        <taxon>Anguinidae</taxon>
        <taxon>Anguininae</taxon>
        <taxon>Ditylenchus</taxon>
    </lineage>
</organism>
<comment type="caution">
    <text evidence="1">The sequence shown here is derived from an EMBL/GenBank/DDBJ whole genome shotgun (WGS) entry which is preliminary data.</text>
</comment>
<evidence type="ECO:0000313" key="2">
    <source>
        <dbReference type="Proteomes" id="UP001201812"/>
    </source>
</evidence>
<gene>
    <name evidence="1" type="ORF">DdX_07072</name>
</gene>
<protein>
    <submittedName>
        <fullName evidence="1">Uncharacterized protein</fullName>
    </submittedName>
</protein>
<dbReference type="EMBL" id="JAKKPZ010000009">
    <property type="protein sequence ID" value="KAI1717330.1"/>
    <property type="molecule type" value="Genomic_DNA"/>
</dbReference>
<keyword evidence="2" id="KW-1185">Reference proteome</keyword>
<evidence type="ECO:0000313" key="1">
    <source>
        <dbReference type="EMBL" id="KAI1717330.1"/>
    </source>
</evidence>
<name>A0AAD4R8J8_9BILA</name>
<sequence>MSFEGTQNGKVKLEYSLHDLNQYSVLILTACLHDAKNVHEDRETDPKNSGYCGNYQIWDNFYMQLPHSASINISEWDVILRREPISTKLDSKIYQILTRSN</sequence>
<accession>A0AAD4R8J8</accession>
<dbReference type="Proteomes" id="UP001201812">
    <property type="component" value="Unassembled WGS sequence"/>
</dbReference>
<reference evidence="1" key="1">
    <citation type="submission" date="2022-01" db="EMBL/GenBank/DDBJ databases">
        <title>Genome Sequence Resource for Two Populations of Ditylenchus destructor, the Migratory Endoparasitic Phytonematode.</title>
        <authorList>
            <person name="Zhang H."/>
            <person name="Lin R."/>
            <person name="Xie B."/>
        </authorList>
    </citation>
    <scope>NUCLEOTIDE SEQUENCE</scope>
    <source>
        <strain evidence="1">BazhouSP</strain>
    </source>
</reference>
<proteinExistence type="predicted"/>